<feature type="compositionally biased region" description="Basic and acidic residues" evidence="1">
    <location>
        <begin position="1259"/>
        <end position="1281"/>
    </location>
</feature>
<feature type="compositionally biased region" description="Polar residues" evidence="1">
    <location>
        <begin position="378"/>
        <end position="392"/>
    </location>
</feature>
<feature type="region of interest" description="Disordered" evidence="1">
    <location>
        <begin position="1035"/>
        <end position="1057"/>
    </location>
</feature>
<feature type="compositionally biased region" description="Polar residues" evidence="1">
    <location>
        <begin position="63"/>
        <end position="76"/>
    </location>
</feature>
<feature type="compositionally biased region" description="Pro residues" evidence="1">
    <location>
        <begin position="1615"/>
        <end position="1637"/>
    </location>
</feature>
<dbReference type="InterPro" id="IPR000504">
    <property type="entry name" value="RRM_dom"/>
</dbReference>
<feature type="compositionally biased region" description="Gly residues" evidence="1">
    <location>
        <begin position="1525"/>
        <end position="1535"/>
    </location>
</feature>
<feature type="compositionally biased region" description="Basic and acidic residues" evidence="1">
    <location>
        <begin position="393"/>
        <end position="403"/>
    </location>
</feature>
<feature type="region of interest" description="Disordered" evidence="1">
    <location>
        <begin position="1079"/>
        <end position="1114"/>
    </location>
</feature>
<feature type="compositionally biased region" description="Low complexity" evidence="1">
    <location>
        <begin position="217"/>
        <end position="229"/>
    </location>
</feature>
<feature type="compositionally biased region" description="Basic and acidic residues" evidence="1">
    <location>
        <begin position="1461"/>
        <end position="1470"/>
    </location>
</feature>
<dbReference type="InterPro" id="IPR035979">
    <property type="entry name" value="RBD_domain_sf"/>
</dbReference>
<feature type="compositionally biased region" description="Pro residues" evidence="1">
    <location>
        <begin position="1738"/>
        <end position="1751"/>
    </location>
</feature>
<feature type="compositionally biased region" description="Basic and acidic residues" evidence="1">
    <location>
        <begin position="879"/>
        <end position="889"/>
    </location>
</feature>
<feature type="compositionally biased region" description="Low complexity" evidence="1">
    <location>
        <begin position="1583"/>
        <end position="1594"/>
    </location>
</feature>
<reference evidence="3" key="1">
    <citation type="submission" date="2014-11" db="EMBL/GenBank/DDBJ databases">
        <title>Molecular phylogeny of cliff fern family Woodsiaceae with morphological implications.</title>
        <authorList>
            <person name="Shao Y.-Z."/>
            <person name="Wei R."/>
            <person name="Zhang X.-C."/>
        </authorList>
    </citation>
    <scope>NUCLEOTIDE SEQUENCE</scope>
</reference>
<sequence length="1765" mass="186947">MSHNFSSGEGVGISGGASTEEAPLFLGREKERAMGEGRLRQTTAAGTPPSFSSSVRDGERDSQAPNSEGNFSTNFENPAWIEGGEGGDGGDCDGCLGGIDLSFLGGGGEEGEDLDDAEHVEGPHPPPHTAQMNDGKGMKREREINSPRPLHDDRGSLGYLPSYRHHPQHHNDFHDKQREDQPDRLMAASLPLRGVQADAPLSFEEPTCSQRHVSETHPYSASPHSHSYSVGGPLPRPSEVESSDRESRGARLKAALLSMASRLDTTGPADLDFLESEIARLHSVLSLKEQTIQGQEGRGHAERDQVSNSRFPPHFAEGKETGRPFSYGDGGAAHMHKGVHMTTAPHSHHHHEQQQQKNDQGDSNFPQHPIVQAVSGCSALSTRPESATTMMKNKQDRDHKGWVRDGQVASLSEEPDRDTDSCCQRPQSPSDGGSFVFSSRYQQQQNQRERQTPGQGRWNESLPYPPDVSPAPESRETALPLSLSSTRPAHAVGERDRDTRRACALPHPLSLHSPSSEVLRGGGKAAHEALVFGHTQEEQEGERRLPLPLPLPLSGHGGEEHSLPPVPHPHPPPREESERRRSPSPPPGFKTFNSQLRQRPPDHPGGDDMILAPWPSDRRSNSKRASTPEPSPGNQPEGSDPRSLHLPISAAEPSTSLSQSPLGPTAPYPSPVSEMPQSPAFFRSSSDSLPPGLPPPLPAGSPSSSSFPFFPRRTSDTVDLIELKQKEKEERARGGHNLERPGSERAQRMGGGMCDEGSSRRDRRGEVEGGGHPGSSQSPSQMLSREPSGDFGSARLHAKLGHGHINGKGQWEGYGGREPGETAFVPPPMHHQESFGIFRNGTTETTQCPDGEVGGDGTNGNGGDTEGRRRFTQGGGMLEQRERGRERELMTQSSAYREGGKAPRGASAGLNTSELLQRTSEALRFSSDSFVSPSLSSSHPPSDELQSRPPFICARPLQQQQQSSGVSDSFAREVERGPPPQIPPAPPEAEQENKRRAPSASSGLGASIAEKERQLDEKTRALDEALASVETLRKQCEESLRKQEQRSNGFAASSPVHPSIAAMCLTMAAQMRTMAAQNLQHPTPNPNANPSGTPSSVDLNLALGPASSPSRSPQDFFRAAAEAAATAAVSPAAPEDPPVSSSLMTGDVGGPQTPFQKRNRSHSQMQQSKQTAHFVHPVHHHQQQQQPASKDSPPPIVSTPDGTTRRQRGTHTSSSCEQGGTAGHMDSNRPPSSSSTFSARGGSIPVAPDGGPLTAPPRIRREREREYESEGVQRERGEKEGTALFSSEWTSGALSSNWKPVKVLWIGPLARGVTIKDLEPFCQKSHFGKRILQLKDVGPAGGSSRTRYAEMHFESGEEAESASKTLHGTMLGGRQIVVFASKPSQDLEIDTDVEQSVLLANYSEMTTTASPAPSPSSTLKRPKDTTTAGQPPSSTSSSRSLLSKSLGHWPPHAYAQTKSQGSRERERDSQPKTTQTSLWPPGLSPRGTQQQPQQPAAPPGKTPQGIPGPPAGPFPQTQTMPTPSGAGGGVPGGPGASFPSPLGGRQRGRNQHSPPPAPRQPPPPPLPQGSPSARAPPPPQCAPTSGPSFSSTGTQGAMHGGQAGARGGNASSNFAPPPPSFQPPPPPEPSSTGPPPTGSASGSVNMNTPGRNHHGGNAQPPVRPSPSPWGSLSPCAPGTTGPPPGAGTTTVSGGTPVRPGGGPSGGGPTVNKRGGPPGCDVLTMMTPGRLKGQQQPDGPVPPPPPTVPGGPPAGGGLGWKPPPPP</sequence>
<feature type="compositionally biased region" description="Basic and acidic residues" evidence="1">
    <location>
        <begin position="27"/>
        <end position="39"/>
    </location>
</feature>
<dbReference type="SMART" id="SM00360">
    <property type="entry name" value="RRM"/>
    <property type="match status" value="1"/>
</dbReference>
<feature type="compositionally biased region" description="Basic and acidic residues" evidence="1">
    <location>
        <begin position="535"/>
        <end position="545"/>
    </location>
</feature>
<feature type="region of interest" description="Disordered" evidence="1">
    <location>
        <begin position="927"/>
        <end position="1016"/>
    </location>
</feature>
<feature type="compositionally biased region" description="Low complexity" evidence="1">
    <location>
        <begin position="1433"/>
        <end position="1446"/>
    </location>
</feature>
<feature type="compositionally biased region" description="Basic and acidic residues" evidence="1">
    <location>
        <begin position="238"/>
        <end position="249"/>
    </location>
</feature>
<feature type="compositionally biased region" description="Polar residues" evidence="1">
    <location>
        <begin position="357"/>
        <end position="366"/>
    </location>
</feature>
<gene>
    <name evidence="3" type="ORF">Cvel_14443.t2.CR1</name>
</gene>
<feature type="compositionally biased region" description="Low complexity" evidence="1">
    <location>
        <begin position="1686"/>
        <end position="1698"/>
    </location>
</feature>
<feature type="compositionally biased region" description="Basic and acidic residues" evidence="1">
    <location>
        <begin position="757"/>
        <end position="769"/>
    </location>
</feature>
<feature type="compositionally biased region" description="Gly residues" evidence="1">
    <location>
        <begin position="1699"/>
        <end position="1708"/>
    </location>
</feature>
<feature type="compositionally biased region" description="Basic and acidic residues" evidence="1">
    <location>
        <begin position="572"/>
        <end position="581"/>
    </location>
</feature>
<feature type="compositionally biased region" description="Low complexity" evidence="1">
    <location>
        <begin position="1406"/>
        <end position="1418"/>
    </location>
</feature>
<feature type="region of interest" description="Disordered" evidence="1">
    <location>
        <begin position="290"/>
        <end position="915"/>
    </location>
</feature>
<dbReference type="Gene3D" id="3.30.70.330">
    <property type="match status" value="1"/>
</dbReference>
<feature type="compositionally biased region" description="Low complexity" evidence="1">
    <location>
        <begin position="505"/>
        <end position="516"/>
    </location>
</feature>
<feature type="compositionally biased region" description="Low complexity" evidence="1">
    <location>
        <begin position="1485"/>
        <end position="1494"/>
    </location>
</feature>
<dbReference type="GO" id="GO:0003723">
    <property type="term" value="F:RNA binding"/>
    <property type="evidence" value="ECO:0007669"/>
    <property type="project" value="InterPro"/>
</dbReference>
<feature type="compositionally biased region" description="Basic and acidic residues" evidence="1">
    <location>
        <begin position="136"/>
        <end position="155"/>
    </location>
</feature>
<proteinExistence type="predicted"/>
<dbReference type="EMBL" id="CDMZ01000031">
    <property type="protein sequence ID" value="CUC08985.1"/>
    <property type="molecule type" value="Genomic_DNA"/>
</dbReference>
<feature type="compositionally biased region" description="Low complexity" evidence="1">
    <location>
        <begin position="1228"/>
        <end position="1243"/>
    </location>
</feature>
<feature type="compositionally biased region" description="Pro residues" evidence="1">
    <location>
        <begin position="977"/>
        <end position="987"/>
    </location>
</feature>
<dbReference type="VEuPathDB" id="CryptoDB:Cvel_14443"/>
<feature type="domain" description="RRM" evidence="2">
    <location>
        <begin position="1303"/>
        <end position="1379"/>
    </location>
</feature>
<dbReference type="InterPro" id="IPR012677">
    <property type="entry name" value="Nucleotide-bd_a/b_plait_sf"/>
</dbReference>
<evidence type="ECO:0000259" key="2">
    <source>
        <dbReference type="SMART" id="SM00360"/>
    </source>
</evidence>
<protein>
    <recommendedName>
        <fullName evidence="2">RRM domain-containing protein</fullName>
    </recommendedName>
</protein>
<evidence type="ECO:0000313" key="3">
    <source>
        <dbReference type="EMBL" id="CUC08985.1"/>
    </source>
</evidence>
<feature type="compositionally biased region" description="Pro residues" evidence="1">
    <location>
        <begin position="1553"/>
        <end position="1581"/>
    </location>
</feature>
<feature type="compositionally biased region" description="Low complexity" evidence="1">
    <location>
        <begin position="700"/>
        <end position="711"/>
    </location>
</feature>
<dbReference type="SUPFAM" id="SSF54928">
    <property type="entry name" value="RNA-binding domain, RBD"/>
    <property type="match status" value="1"/>
</dbReference>
<feature type="compositionally biased region" description="Basic and acidic residues" evidence="1">
    <location>
        <begin position="492"/>
        <end position="501"/>
    </location>
</feature>
<feature type="compositionally biased region" description="Polar residues" evidence="1">
    <location>
        <begin position="1162"/>
        <end position="1171"/>
    </location>
</feature>
<feature type="compositionally biased region" description="Low complexity" evidence="1">
    <location>
        <begin position="927"/>
        <end position="940"/>
    </location>
</feature>
<feature type="compositionally biased region" description="Basic and acidic residues" evidence="1">
    <location>
        <begin position="1035"/>
        <end position="1045"/>
    </location>
</feature>
<feature type="compositionally biased region" description="Gly residues" evidence="1">
    <location>
        <begin position="852"/>
        <end position="864"/>
    </location>
</feature>
<feature type="compositionally biased region" description="Basic and acidic residues" evidence="1">
    <location>
        <begin position="713"/>
        <end position="747"/>
    </location>
</feature>
<feature type="compositionally biased region" description="Pro residues" evidence="1">
    <location>
        <begin position="1495"/>
        <end position="1513"/>
    </location>
</feature>
<evidence type="ECO:0000256" key="1">
    <source>
        <dbReference type="SAM" id="MobiDB-lite"/>
    </source>
</evidence>
<feature type="compositionally biased region" description="Basic and acidic residues" evidence="1">
    <location>
        <begin position="169"/>
        <end position="183"/>
    </location>
</feature>
<feature type="compositionally biased region" description="Polar residues" evidence="1">
    <location>
        <begin position="421"/>
        <end position="439"/>
    </location>
</feature>
<feature type="region of interest" description="Disordered" evidence="1">
    <location>
        <begin position="1128"/>
        <end position="1281"/>
    </location>
</feature>
<accession>A0A0K6S5R5</accession>
<feature type="compositionally biased region" description="Gly residues" evidence="1">
    <location>
        <begin position="804"/>
        <end position="817"/>
    </location>
</feature>
<feature type="compositionally biased region" description="Polar residues" evidence="1">
    <location>
        <begin position="1079"/>
        <end position="1098"/>
    </location>
</feature>
<organism evidence="3">
    <name type="scientific">Chromera velia CCMP2878</name>
    <dbReference type="NCBI Taxonomy" id="1169474"/>
    <lineage>
        <taxon>Eukaryota</taxon>
        <taxon>Sar</taxon>
        <taxon>Alveolata</taxon>
        <taxon>Colpodellida</taxon>
        <taxon>Chromeraceae</taxon>
        <taxon>Chromera</taxon>
    </lineage>
</organism>
<name>A0A0K6S5R5_9ALVE</name>
<feature type="compositionally biased region" description="Gly residues" evidence="1">
    <location>
        <begin position="1598"/>
        <end position="1607"/>
    </location>
</feature>
<feature type="compositionally biased region" description="Polar residues" evidence="1">
    <location>
        <begin position="652"/>
        <end position="662"/>
    </location>
</feature>
<feature type="region of interest" description="Disordered" evidence="1">
    <location>
        <begin position="1405"/>
        <end position="1765"/>
    </location>
</feature>
<feature type="region of interest" description="Disordered" evidence="1">
    <location>
        <begin position="1"/>
        <end position="249"/>
    </location>
</feature>
<feature type="compositionally biased region" description="Polar residues" evidence="1">
    <location>
        <begin position="40"/>
        <end position="55"/>
    </location>
</feature>